<gene>
    <name evidence="8" type="ORF">SAMN04488552_2549</name>
</gene>
<evidence type="ECO:0000256" key="5">
    <source>
        <dbReference type="ARBA" id="ARBA00023136"/>
    </source>
</evidence>
<dbReference type="GO" id="GO:0009247">
    <property type="term" value="P:glycolipid biosynthetic process"/>
    <property type="evidence" value="ECO:0007669"/>
    <property type="project" value="UniProtKB-ARBA"/>
</dbReference>
<dbReference type="PANTHER" id="PTHR30606">
    <property type="entry name" value="LIPID A BIOSYNTHESIS LAUROYL ACYLTRANSFERASE"/>
    <property type="match status" value="1"/>
</dbReference>
<keyword evidence="7" id="KW-0812">Transmembrane</keyword>
<protein>
    <submittedName>
        <fullName evidence="8">KDO2-lipid IV(A) lauroyltransferase</fullName>
    </submittedName>
</protein>
<reference evidence="8 9" key="1">
    <citation type="submission" date="2016-10" db="EMBL/GenBank/DDBJ databases">
        <authorList>
            <person name="Varghese N."/>
            <person name="Submissions S."/>
        </authorList>
    </citation>
    <scope>NUCLEOTIDE SEQUENCE [LARGE SCALE GENOMIC DNA]</scope>
    <source>
        <strain evidence="8 9">Mar_2010_102</strain>
    </source>
</reference>
<keyword evidence="6" id="KW-0012">Acyltransferase</keyword>
<evidence type="ECO:0000313" key="9">
    <source>
        <dbReference type="Proteomes" id="UP000198858"/>
    </source>
</evidence>
<evidence type="ECO:0000256" key="1">
    <source>
        <dbReference type="ARBA" id="ARBA00004533"/>
    </source>
</evidence>
<dbReference type="PIRSF" id="PIRSF026649">
    <property type="entry name" value="MsbB"/>
    <property type="match status" value="1"/>
</dbReference>
<evidence type="ECO:0000256" key="2">
    <source>
        <dbReference type="ARBA" id="ARBA00022475"/>
    </source>
</evidence>
<dbReference type="GO" id="GO:0005886">
    <property type="term" value="C:plasma membrane"/>
    <property type="evidence" value="ECO:0007669"/>
    <property type="project" value="UniProtKB-SubCell"/>
</dbReference>
<evidence type="ECO:0000256" key="4">
    <source>
        <dbReference type="ARBA" id="ARBA00022679"/>
    </source>
</evidence>
<comment type="subcellular location">
    <subcellularLocation>
        <location evidence="1">Cell inner membrane</location>
    </subcellularLocation>
</comment>
<dbReference type="AlphaFoldDB" id="A0A1H1QLF0"/>
<organism evidence="8 9">
    <name type="scientific">Christiangramia echinicola</name>
    <dbReference type="NCBI Taxonomy" id="279359"/>
    <lineage>
        <taxon>Bacteria</taxon>
        <taxon>Pseudomonadati</taxon>
        <taxon>Bacteroidota</taxon>
        <taxon>Flavobacteriia</taxon>
        <taxon>Flavobacteriales</taxon>
        <taxon>Flavobacteriaceae</taxon>
        <taxon>Christiangramia</taxon>
    </lineage>
</organism>
<keyword evidence="2" id="KW-1003">Cell membrane</keyword>
<dbReference type="GO" id="GO:0016746">
    <property type="term" value="F:acyltransferase activity"/>
    <property type="evidence" value="ECO:0007669"/>
    <property type="project" value="UniProtKB-KW"/>
</dbReference>
<dbReference type="RefSeq" id="WP_089663125.1">
    <property type="nucleotide sequence ID" value="NZ_LT629745.1"/>
</dbReference>
<evidence type="ECO:0000256" key="3">
    <source>
        <dbReference type="ARBA" id="ARBA00022519"/>
    </source>
</evidence>
<sequence length="301" mass="36018">MQGLVFWLIYPILWLISILPFRLFYIVSDLIFVLVYHIIGYRKKTVRNNLELVFPEMSEDEIKQIQKKFYSHMCDMFLEMIKSISISEKEIEKRFTFTNLEYLRKLENQDKSLIVMLGHYASYEWINALQLYGLKYRTYGIYKQIKNRRFDNLVKKIRGRFGGTLITTKETTSTIRYNQEKGILANYAMIADQSPKLSRAKYWIDFMGITVPVFEGSDRMARKLDMAVIYLHVEKKGRGFYEATIKPITEDAPNEPEHAITKKFVEYLESQIRKKPEYYLWTHKRWKHRNEPIPENSEIIN</sequence>
<dbReference type="Pfam" id="PF03279">
    <property type="entry name" value="Lip_A_acyltrans"/>
    <property type="match status" value="1"/>
</dbReference>
<keyword evidence="9" id="KW-1185">Reference proteome</keyword>
<dbReference type="InterPro" id="IPR004960">
    <property type="entry name" value="LipA_acyltrans"/>
</dbReference>
<dbReference type="PANTHER" id="PTHR30606:SF10">
    <property type="entry name" value="PHOSPHATIDYLINOSITOL MANNOSIDE ACYLTRANSFERASE"/>
    <property type="match status" value="1"/>
</dbReference>
<evidence type="ECO:0000256" key="6">
    <source>
        <dbReference type="ARBA" id="ARBA00023315"/>
    </source>
</evidence>
<proteinExistence type="predicted"/>
<keyword evidence="7" id="KW-1133">Transmembrane helix</keyword>
<dbReference type="CDD" id="cd07984">
    <property type="entry name" value="LPLAT_LABLAT-like"/>
    <property type="match status" value="1"/>
</dbReference>
<dbReference type="Proteomes" id="UP000198858">
    <property type="component" value="Chromosome I"/>
</dbReference>
<keyword evidence="3" id="KW-0997">Cell inner membrane</keyword>
<evidence type="ECO:0000313" key="8">
    <source>
        <dbReference type="EMBL" id="SDS24167.1"/>
    </source>
</evidence>
<name>A0A1H1QLF0_9FLAO</name>
<evidence type="ECO:0000256" key="7">
    <source>
        <dbReference type="SAM" id="Phobius"/>
    </source>
</evidence>
<dbReference type="STRING" id="1250231.SAMN04488552_2549"/>
<keyword evidence="5 7" id="KW-0472">Membrane</keyword>
<keyword evidence="4 8" id="KW-0808">Transferase</keyword>
<dbReference type="EMBL" id="LT629745">
    <property type="protein sequence ID" value="SDS24167.1"/>
    <property type="molecule type" value="Genomic_DNA"/>
</dbReference>
<accession>A0A1H1QLF0</accession>
<feature type="transmembrane region" description="Helical" evidence="7">
    <location>
        <begin position="12"/>
        <end position="39"/>
    </location>
</feature>